<dbReference type="AlphaFoldDB" id="A0AB35KES8"/>
<proteinExistence type="predicted"/>
<comment type="caution">
    <text evidence="1">The sequence shown here is derived from an EMBL/GenBank/DDBJ whole genome shotgun (WGS) entry which is preliminary data.</text>
</comment>
<evidence type="ECO:0000313" key="1">
    <source>
        <dbReference type="EMBL" id="MDG5049565.1"/>
    </source>
</evidence>
<organism evidence="1 2">
    <name type="scientific">Lactococcus lactis</name>
    <dbReference type="NCBI Taxonomy" id="1358"/>
    <lineage>
        <taxon>Bacteria</taxon>
        <taxon>Bacillati</taxon>
        <taxon>Bacillota</taxon>
        <taxon>Bacilli</taxon>
        <taxon>Lactobacillales</taxon>
        <taxon>Streptococcaceae</taxon>
        <taxon>Lactococcus</taxon>
    </lineage>
</organism>
<gene>
    <name evidence="1" type="ORF">OGZ38_10455</name>
</gene>
<reference evidence="1" key="1">
    <citation type="submission" date="2022-10" db="EMBL/GenBank/DDBJ databases">
        <authorList>
            <person name="Turner M.S."/>
            <person name="Huang W."/>
        </authorList>
    </citation>
    <scope>NUCLEOTIDE SEQUENCE</scope>
    <source>
        <strain evidence="1">593</strain>
    </source>
</reference>
<name>A0AB35KES8_9LACT</name>
<dbReference type="Proteomes" id="UP001152820">
    <property type="component" value="Unassembled WGS sequence"/>
</dbReference>
<evidence type="ECO:0000313" key="2">
    <source>
        <dbReference type="Proteomes" id="UP001152820"/>
    </source>
</evidence>
<accession>A0AB35KES8</accession>
<dbReference type="RefSeq" id="WP_278201610.1">
    <property type="nucleotide sequence ID" value="NZ_JAOWLO010000008.1"/>
</dbReference>
<reference evidence="1" key="2">
    <citation type="journal article" date="2023" name="Food Microbiol.">
        <title>Evaluation of the fermentation potential of lactic acid bacteria isolated from herbs, fruits and vegetables as starter cultures in nut-based milk alternatives.</title>
        <authorList>
            <person name="Huang W."/>
            <person name="Dong A."/>
            <person name="Pham H.T."/>
            <person name="Zhou C."/>
            <person name="Huo Z."/>
            <person name="Watjen A.P."/>
            <person name="Prakash S."/>
            <person name="Bang-Berthelsen C.H."/>
            <person name="Turner M.S."/>
        </authorList>
    </citation>
    <scope>NUCLEOTIDE SEQUENCE</scope>
    <source>
        <strain evidence="1">593</strain>
    </source>
</reference>
<protein>
    <submittedName>
        <fullName evidence="1">Uncharacterized protein</fullName>
    </submittedName>
</protein>
<dbReference type="EMBL" id="JAOWLO010000008">
    <property type="protein sequence ID" value="MDG5049565.1"/>
    <property type="molecule type" value="Genomic_DNA"/>
</dbReference>
<sequence length="69" mass="8070">MSTKLPKPTQTILKQNHSKIEELANNPVYKLTDIEKIIGVERHSLANYIKAHHINYVYKKTQVKKEQVK</sequence>